<evidence type="ECO:0000256" key="4">
    <source>
        <dbReference type="RuleBase" id="RU003744"/>
    </source>
</evidence>
<dbReference type="GO" id="GO:0030313">
    <property type="term" value="C:cell envelope"/>
    <property type="evidence" value="ECO:0007669"/>
    <property type="project" value="UniProtKB-SubCell"/>
</dbReference>
<reference evidence="5 6" key="3">
    <citation type="submission" date="2019-09" db="EMBL/GenBank/DDBJ databases">
        <title>Taxonomic note: a critical rebuttal of the proposed division of the genus Arcobacter into six genera, emended descriptions of Arcobacter anaerophilus and the genus Arcobacter, and an assessment of genus-level boundaries for Epsilonproteobacteria using in silico genomic comparator tools.</title>
        <authorList>
            <person name="On S.L.W."/>
            <person name="Miller W.G."/>
            <person name="Biggs P."/>
            <person name="Cornelius A."/>
            <person name="Vandamme P."/>
        </authorList>
    </citation>
    <scope>NUCLEOTIDE SEQUENCE [LARGE SCALE GENOMIC DNA]</scope>
    <source>
        <strain evidence="5 6">LMG 26638</strain>
    </source>
</reference>
<comment type="subcellular location">
    <subcellularLocation>
        <location evidence="1">Cell envelope</location>
    </subcellularLocation>
</comment>
<dbReference type="SMART" id="SM00062">
    <property type="entry name" value="PBPb"/>
    <property type="match status" value="1"/>
</dbReference>
<keyword evidence="6" id="KW-1185">Reference proteome</keyword>
<dbReference type="KEGG" id="apai:APAC_0373"/>
<proteinExistence type="inferred from homology"/>
<dbReference type="OrthoDB" id="5431130at2"/>
<accession>A0A5C2H9N1</accession>
<keyword evidence="3" id="KW-0732">Signal</keyword>
<reference evidence="6" key="1">
    <citation type="submission" date="2019-09" db="EMBL/GenBank/DDBJ databases">
        <title>Complete genome sequencing of four Arcobacter species reveals a diverse suite of mobile elements.</title>
        <authorList>
            <person name="On S.L.W."/>
            <person name="Miller W.G."/>
            <person name="Biggs P."/>
            <person name="Cornelius A."/>
            <person name="Vandamme P."/>
        </authorList>
    </citation>
    <scope>NUCLEOTIDE SEQUENCE [LARGE SCALE GENOMIC DNA]</scope>
    <source>
        <strain evidence="6">LMG 26638</strain>
    </source>
</reference>
<dbReference type="InterPro" id="IPR001638">
    <property type="entry name" value="Solute-binding_3/MltF_N"/>
</dbReference>
<evidence type="ECO:0000313" key="6">
    <source>
        <dbReference type="Proteomes" id="UP000322726"/>
    </source>
</evidence>
<dbReference type="Gene3D" id="3.40.190.10">
    <property type="entry name" value="Periplasmic binding protein-like II"/>
    <property type="match status" value="3"/>
</dbReference>
<evidence type="ECO:0000256" key="1">
    <source>
        <dbReference type="ARBA" id="ARBA00004196"/>
    </source>
</evidence>
<evidence type="ECO:0000256" key="2">
    <source>
        <dbReference type="ARBA" id="ARBA00010333"/>
    </source>
</evidence>
<protein>
    <submittedName>
        <fullName evidence="5">Extracellular solute-binding protein</fullName>
    </submittedName>
</protein>
<name>A0A5C2H9N1_9BACT</name>
<organism evidence="5 6">
    <name type="scientific">Malaciobacter pacificus</name>
    <dbReference type="NCBI Taxonomy" id="1080223"/>
    <lineage>
        <taxon>Bacteria</taxon>
        <taxon>Pseudomonadati</taxon>
        <taxon>Campylobacterota</taxon>
        <taxon>Epsilonproteobacteria</taxon>
        <taxon>Campylobacterales</taxon>
        <taxon>Arcobacteraceae</taxon>
        <taxon>Malaciobacter</taxon>
    </lineage>
</organism>
<dbReference type="Pfam" id="PF00497">
    <property type="entry name" value="SBP_bac_3"/>
    <property type="match status" value="1"/>
</dbReference>
<evidence type="ECO:0000256" key="3">
    <source>
        <dbReference type="ARBA" id="ARBA00022729"/>
    </source>
</evidence>
<reference evidence="5 6" key="2">
    <citation type="submission" date="2019-09" db="EMBL/GenBank/DDBJ databases">
        <title>Complete genome sequencing of four Arcobacter species reveals a diverse suite of mobile elements.</title>
        <authorList>
            <person name="Miller W.G."/>
            <person name="Yee E."/>
            <person name="Bono J.L."/>
        </authorList>
    </citation>
    <scope>NUCLEOTIDE SEQUENCE [LARGE SCALE GENOMIC DNA]</scope>
    <source>
        <strain evidence="5 6">LMG 26638</strain>
    </source>
</reference>
<dbReference type="EMBL" id="CP035928">
    <property type="protein sequence ID" value="QEP33534.1"/>
    <property type="molecule type" value="Genomic_DNA"/>
</dbReference>
<evidence type="ECO:0000313" key="5">
    <source>
        <dbReference type="EMBL" id="QEP33534.1"/>
    </source>
</evidence>
<gene>
    <name evidence="5" type="ORF">APAC_0373</name>
</gene>
<dbReference type="PROSITE" id="PS01039">
    <property type="entry name" value="SBP_BACTERIAL_3"/>
    <property type="match status" value="1"/>
</dbReference>
<dbReference type="PANTHER" id="PTHR35936">
    <property type="entry name" value="MEMBRANE-BOUND LYTIC MUREIN TRANSGLYCOSYLASE F"/>
    <property type="match status" value="1"/>
</dbReference>
<dbReference type="InterPro" id="IPR018313">
    <property type="entry name" value="SBP_3_CS"/>
</dbReference>
<dbReference type="AlphaFoldDB" id="A0A5C2H9N1"/>
<sequence>MKILKSSILLILLTLFAHARSIEDIQKSGEMVIAVYENFPPYSFIKDGKLTGIDVDLGKKLAASLDVKPVFYQTGTDETLSDDLRNTLWKGNLIHRNKADVMFRVPYDYDYLRLTDDYTGELINERVSIRGPYQSERWVIATHKKVIPEFKNLAIFAYHTIGVELDALPDLHLSAFARGLIRENVKHYFKYEDAVKDFLSGKIDAIAGLKSQLEYYLDYNNNQDKYFMSDSIPQVKSKWDLAVAVDSEFRPLSYHIDGLLHEEYENGNIAKIFEKYGVKYQAPIAKTVE</sequence>
<dbReference type="Proteomes" id="UP000322726">
    <property type="component" value="Chromosome"/>
</dbReference>
<dbReference type="RefSeq" id="WP_130232500.1">
    <property type="nucleotide sequence ID" value="NZ_BMEF01000010.1"/>
</dbReference>
<dbReference type="SUPFAM" id="SSF53850">
    <property type="entry name" value="Periplasmic binding protein-like II"/>
    <property type="match status" value="1"/>
</dbReference>
<comment type="similarity">
    <text evidence="2 4">Belongs to the bacterial solute-binding protein 3 family.</text>
</comment>